<reference evidence="1" key="2">
    <citation type="submission" date="2022-01" db="EMBL/GenBank/DDBJ databases">
        <authorList>
            <person name="Yamashiro T."/>
            <person name="Shiraishi A."/>
            <person name="Satake H."/>
            <person name="Nakayama K."/>
        </authorList>
    </citation>
    <scope>NUCLEOTIDE SEQUENCE</scope>
</reference>
<organism evidence="1 2">
    <name type="scientific">Tanacetum coccineum</name>
    <dbReference type="NCBI Taxonomy" id="301880"/>
    <lineage>
        <taxon>Eukaryota</taxon>
        <taxon>Viridiplantae</taxon>
        <taxon>Streptophyta</taxon>
        <taxon>Embryophyta</taxon>
        <taxon>Tracheophyta</taxon>
        <taxon>Spermatophyta</taxon>
        <taxon>Magnoliopsida</taxon>
        <taxon>eudicotyledons</taxon>
        <taxon>Gunneridae</taxon>
        <taxon>Pentapetalae</taxon>
        <taxon>asterids</taxon>
        <taxon>campanulids</taxon>
        <taxon>Asterales</taxon>
        <taxon>Asteraceae</taxon>
        <taxon>Asteroideae</taxon>
        <taxon>Anthemideae</taxon>
        <taxon>Anthemidinae</taxon>
        <taxon>Tanacetum</taxon>
    </lineage>
</organism>
<proteinExistence type="predicted"/>
<evidence type="ECO:0000313" key="2">
    <source>
        <dbReference type="Proteomes" id="UP001151760"/>
    </source>
</evidence>
<accession>A0ABQ5CME9</accession>
<reference evidence="1" key="1">
    <citation type="journal article" date="2022" name="Int. J. Mol. Sci.">
        <title>Draft Genome of Tanacetum Coccineum: Genomic Comparison of Closely Related Tanacetum-Family Plants.</title>
        <authorList>
            <person name="Yamashiro T."/>
            <person name="Shiraishi A."/>
            <person name="Nakayama K."/>
            <person name="Satake H."/>
        </authorList>
    </citation>
    <scope>NUCLEOTIDE SEQUENCE</scope>
</reference>
<protein>
    <submittedName>
        <fullName evidence="1">Uncharacterized protein</fullName>
    </submittedName>
</protein>
<dbReference type="Proteomes" id="UP001151760">
    <property type="component" value="Unassembled WGS sequence"/>
</dbReference>
<gene>
    <name evidence="1" type="ORF">Tco_0908516</name>
</gene>
<name>A0ABQ5CME9_9ASTR</name>
<comment type="caution">
    <text evidence="1">The sequence shown here is derived from an EMBL/GenBank/DDBJ whole genome shotgun (WGS) entry which is preliminary data.</text>
</comment>
<evidence type="ECO:0000313" key="1">
    <source>
        <dbReference type="EMBL" id="GJT28241.1"/>
    </source>
</evidence>
<keyword evidence="2" id="KW-1185">Reference proteome</keyword>
<sequence>METNMDEGQKMQQRWRLTVGASVGKRAKNAAKMATNSGCKRWQKLMVAGRGHANLLCIVPILSDVPEGTRASAPCPLYKASKRFHSGLCGINALAIFWLDSAVFFPNDNKLTISFVNQLRIYERHEDEQNFIVRYTSIDMG</sequence>
<dbReference type="EMBL" id="BQNB010014443">
    <property type="protein sequence ID" value="GJT28241.1"/>
    <property type="molecule type" value="Genomic_DNA"/>
</dbReference>